<keyword evidence="4" id="KW-0496">Mitochondrion</keyword>
<dbReference type="CDD" id="cd02440">
    <property type="entry name" value="AdoMet_MTases"/>
    <property type="match status" value="1"/>
</dbReference>
<evidence type="ECO:0000256" key="3">
    <source>
        <dbReference type="ARBA" id="ARBA00022691"/>
    </source>
</evidence>
<dbReference type="PANTHER" id="PTHR43591">
    <property type="entry name" value="METHYLTRANSFERASE"/>
    <property type="match status" value="1"/>
</dbReference>
<comment type="similarity">
    <text evidence="4">Belongs to the class I-like SAM-binding methyltransferase superfamily. MenG/UbiE family.</text>
</comment>
<protein>
    <recommendedName>
        <fullName evidence="4">2-methoxy-6-polyprenyl-1,4-benzoquinol methylase, mitochondrial</fullName>
        <ecNumber evidence="4">2.1.1.201</ecNumber>
    </recommendedName>
    <alternativeName>
        <fullName evidence="4">Ubiquinone biosynthesis methyltransferase COQ5</fullName>
    </alternativeName>
</protein>
<dbReference type="InterPro" id="IPR004033">
    <property type="entry name" value="UbiE/COQ5_MeTrFase"/>
</dbReference>
<organism evidence="6 7">
    <name type="scientific">Aureococcus anophagefferens</name>
    <name type="common">Harmful bloom alga</name>
    <dbReference type="NCBI Taxonomy" id="44056"/>
    <lineage>
        <taxon>Eukaryota</taxon>
        <taxon>Sar</taxon>
        <taxon>Stramenopiles</taxon>
        <taxon>Ochrophyta</taxon>
        <taxon>Pelagophyceae</taxon>
        <taxon>Pelagomonadales</taxon>
        <taxon>Pelagomonadaceae</taxon>
        <taxon>Aureococcus</taxon>
    </lineage>
</organism>
<feature type="binding site" evidence="4">
    <location>
        <position position="149"/>
    </location>
    <ligand>
        <name>S-adenosyl-L-methionine</name>
        <dbReference type="ChEBI" id="CHEBI:59789"/>
    </ligand>
</feature>
<comment type="function">
    <text evidence="4">Methyltransferase required for the conversion of 2-polyprenyl-6-methoxy-1,4-benzoquinol (DDMQH2) to 2-polyprenyl-3-methyl-6-methoxy-1,4-benzoquinol (DMQH2).</text>
</comment>
<evidence type="ECO:0000313" key="7">
    <source>
        <dbReference type="Proteomes" id="UP001363151"/>
    </source>
</evidence>
<name>A0ABR1GDY2_AURAN</name>
<dbReference type="HAMAP" id="MF_01813">
    <property type="entry name" value="MenG_UbiE_methyltr"/>
    <property type="match status" value="1"/>
</dbReference>
<keyword evidence="4" id="KW-0831">Ubiquinone biosynthesis</keyword>
<dbReference type="EMBL" id="JBBJCI010000031">
    <property type="protein sequence ID" value="KAK7254224.1"/>
    <property type="molecule type" value="Genomic_DNA"/>
</dbReference>
<dbReference type="PANTHER" id="PTHR43591:SF24">
    <property type="entry name" value="2-METHOXY-6-POLYPRENYL-1,4-BENZOQUINOL METHYLASE, MITOCHONDRIAL"/>
    <property type="match status" value="1"/>
</dbReference>
<dbReference type="InterPro" id="IPR029063">
    <property type="entry name" value="SAM-dependent_MTases_sf"/>
</dbReference>
<dbReference type="InterPro" id="IPR023576">
    <property type="entry name" value="UbiE/COQ5_MeTrFase_CS"/>
</dbReference>
<keyword evidence="4" id="KW-0472">Membrane</keyword>
<dbReference type="NCBIfam" id="TIGR01934">
    <property type="entry name" value="MenG_MenH_UbiE"/>
    <property type="match status" value="1"/>
</dbReference>
<feature type="binding site" evidence="4">
    <location>
        <position position="85"/>
    </location>
    <ligand>
        <name>S-adenosyl-L-methionine</name>
        <dbReference type="ChEBI" id="CHEBI:59789"/>
    </ligand>
</feature>
<gene>
    <name evidence="6" type="ORF">SO694_00009044</name>
</gene>
<evidence type="ECO:0000256" key="4">
    <source>
        <dbReference type="HAMAP-Rule" id="MF_03191"/>
    </source>
</evidence>
<keyword evidence="4" id="KW-0999">Mitochondrion inner membrane</keyword>
<dbReference type="Gene3D" id="3.40.50.150">
    <property type="entry name" value="Vaccinia Virus protein VP39"/>
    <property type="match status" value="1"/>
</dbReference>
<comment type="catalytic activity">
    <reaction evidence="4">
        <text>a 2-methoxy-6-(all-trans-polyprenyl)benzene-1,4-diol + S-adenosyl-L-methionine = a 5-methoxy-2-methyl-3-(all-trans-polyprenyl)benzene-1,4-diol + S-adenosyl-L-homocysteine + H(+)</text>
        <dbReference type="Rhea" id="RHEA:28286"/>
        <dbReference type="Rhea" id="RHEA-COMP:10858"/>
        <dbReference type="Rhea" id="RHEA-COMP:10859"/>
        <dbReference type="ChEBI" id="CHEBI:15378"/>
        <dbReference type="ChEBI" id="CHEBI:57856"/>
        <dbReference type="ChEBI" id="CHEBI:59789"/>
        <dbReference type="ChEBI" id="CHEBI:84166"/>
        <dbReference type="ChEBI" id="CHEBI:84167"/>
        <dbReference type="EC" id="2.1.1.201"/>
    </reaction>
</comment>
<keyword evidence="5" id="KW-0732">Signal</keyword>
<dbReference type="PROSITE" id="PS01183">
    <property type="entry name" value="UBIE_1"/>
    <property type="match status" value="1"/>
</dbReference>
<evidence type="ECO:0000256" key="2">
    <source>
        <dbReference type="ARBA" id="ARBA00022679"/>
    </source>
</evidence>
<feature type="binding site" evidence="4">
    <location>
        <begin position="131"/>
        <end position="132"/>
    </location>
    <ligand>
        <name>S-adenosyl-L-methionine</name>
        <dbReference type="ChEBI" id="CHEBI:59789"/>
    </ligand>
</feature>
<reference evidence="6 7" key="1">
    <citation type="submission" date="2024-03" db="EMBL/GenBank/DDBJ databases">
        <title>Aureococcus anophagefferens CCMP1851 and Kratosvirus quantuckense: Draft genome of a second virus-susceptible host strain in the model system.</title>
        <authorList>
            <person name="Chase E."/>
            <person name="Truchon A.R."/>
            <person name="Schepens W."/>
            <person name="Wilhelm S.W."/>
        </authorList>
    </citation>
    <scope>NUCLEOTIDE SEQUENCE [LARGE SCALE GENOMIC DNA]</scope>
    <source>
        <strain evidence="6 7">CCMP1851</strain>
    </source>
</reference>
<proteinExistence type="inferred from homology"/>
<dbReference type="GO" id="GO:0008168">
    <property type="term" value="F:methyltransferase activity"/>
    <property type="evidence" value="ECO:0007669"/>
    <property type="project" value="UniProtKB-KW"/>
</dbReference>
<evidence type="ECO:0000256" key="1">
    <source>
        <dbReference type="ARBA" id="ARBA00022603"/>
    </source>
</evidence>
<dbReference type="SUPFAM" id="SSF53335">
    <property type="entry name" value="S-adenosyl-L-methionine-dependent methyltransferases"/>
    <property type="match status" value="1"/>
</dbReference>
<accession>A0ABR1GDY2</accession>
<dbReference type="GO" id="GO:0032259">
    <property type="term" value="P:methylation"/>
    <property type="evidence" value="ECO:0007669"/>
    <property type="project" value="UniProtKB-KW"/>
</dbReference>
<evidence type="ECO:0000313" key="6">
    <source>
        <dbReference type="EMBL" id="KAK7254224.1"/>
    </source>
</evidence>
<feature type="chain" id="PRO_5047089161" description="2-methoxy-6-polyprenyl-1,4-benzoquinol methylase, mitochondrial" evidence="5">
    <location>
        <begin position="24"/>
        <end position="261"/>
    </location>
</feature>
<comment type="caution">
    <text evidence="6">The sequence shown here is derived from an EMBL/GenBank/DDBJ whole genome shotgun (WGS) entry which is preliminary data.</text>
</comment>
<dbReference type="EC" id="2.1.1.201" evidence="4"/>
<dbReference type="PROSITE" id="PS51608">
    <property type="entry name" value="SAM_MT_UBIE"/>
    <property type="match status" value="1"/>
</dbReference>
<evidence type="ECO:0000256" key="5">
    <source>
        <dbReference type="SAM" id="SignalP"/>
    </source>
</evidence>
<feature type="binding site" evidence="4">
    <location>
        <position position="103"/>
    </location>
    <ligand>
        <name>S-adenosyl-L-methionine</name>
        <dbReference type="ChEBI" id="CHEBI:59789"/>
    </ligand>
</feature>
<keyword evidence="3 4" id="KW-0949">S-adenosyl-L-methionine</keyword>
<comment type="subcellular location">
    <subcellularLocation>
        <location evidence="4">Mitochondrion inner membrane</location>
        <topology evidence="4">Peripheral membrane protein</topology>
        <orientation evidence="4">Matrix side</orientation>
    </subcellularLocation>
</comment>
<sequence length="261" mass="27209">MKPGPALVGVLSAILVGLLVTLGGLEEGAPAEDLGTGQMFNRIARRYDLANKFMSLGMDQGWRRGLVAALELAPSDRVLDLATGTADVAILEGAAGPAVLGVDPSANMLAIGRTKVAAAGLDGTVELALGDATDLEHLADGGFDKISISFGIRNIPDVDGALREMRRVAAPGATLAVMEFCEPTEGVLAPIARLFIKHVVPRLGALLSGARWDEYNHLQRSIAAFPPPPAFRSKVERAGFATRPPVFYAAGSVALYVGTAN</sequence>
<dbReference type="Pfam" id="PF01209">
    <property type="entry name" value="Ubie_methyltran"/>
    <property type="match status" value="1"/>
</dbReference>
<feature type="signal peptide" evidence="5">
    <location>
        <begin position="1"/>
        <end position="23"/>
    </location>
</feature>
<comment type="pathway">
    <text evidence="4">Cofactor biosynthesis; ubiquinone biosynthesis.</text>
</comment>
<keyword evidence="1 4" id="KW-0489">Methyltransferase</keyword>
<keyword evidence="7" id="KW-1185">Reference proteome</keyword>
<keyword evidence="2 4" id="KW-0808">Transferase</keyword>
<dbReference type="Proteomes" id="UP001363151">
    <property type="component" value="Unassembled WGS sequence"/>
</dbReference>
<comment type="subunit">
    <text evidence="4">Component of a multi-subunit COQ enzyme complex.</text>
</comment>